<evidence type="ECO:0000313" key="6">
    <source>
        <dbReference type="EMBL" id="VDP68277.1"/>
    </source>
</evidence>
<evidence type="ECO:0000256" key="2">
    <source>
        <dbReference type="ARBA" id="ARBA00023264"/>
    </source>
</evidence>
<dbReference type="STRING" id="31246.A0A183PLU0"/>
<keyword evidence="2" id="KW-1208">Phospholipid metabolism</keyword>
<evidence type="ECO:0000256" key="5">
    <source>
        <dbReference type="ARBA" id="ARBA00038874"/>
    </source>
</evidence>
<dbReference type="GO" id="GO:0005737">
    <property type="term" value="C:cytoplasm"/>
    <property type="evidence" value="ECO:0007669"/>
    <property type="project" value="TreeGrafter"/>
</dbReference>
<keyword evidence="1" id="KW-0444">Lipid biosynthesis</keyword>
<gene>
    <name evidence="6" type="ORF">SMTD_LOCUS15326</name>
</gene>
<dbReference type="EC" id="2.7.1.82" evidence="5"/>
<comment type="similarity">
    <text evidence="4">Belongs to the choline/ethanolamine kinase family.</text>
</comment>
<evidence type="ECO:0000256" key="1">
    <source>
        <dbReference type="ARBA" id="ARBA00023209"/>
    </source>
</evidence>
<dbReference type="AlphaFoldDB" id="A0A183PLU0"/>
<reference evidence="6 7" key="1">
    <citation type="submission" date="2018-11" db="EMBL/GenBank/DDBJ databases">
        <authorList>
            <consortium name="Pathogen Informatics"/>
        </authorList>
    </citation>
    <scope>NUCLEOTIDE SEQUENCE [LARGE SCALE GENOMIC DNA]</scope>
    <source>
        <strain>Denwood</strain>
        <strain evidence="7">Zambia</strain>
    </source>
</reference>
<dbReference type="Gene3D" id="3.90.1200.10">
    <property type="match status" value="1"/>
</dbReference>
<proteinExistence type="inferred from homology"/>
<dbReference type="SUPFAM" id="SSF56112">
    <property type="entry name" value="Protein kinase-like (PK-like)"/>
    <property type="match status" value="1"/>
</dbReference>
<dbReference type="Pfam" id="PF01633">
    <property type="entry name" value="Choline_kinase"/>
    <property type="match status" value="1"/>
</dbReference>
<protein>
    <recommendedName>
        <fullName evidence="5">ethanolamine kinase</fullName>
        <ecNumber evidence="5">2.7.1.82</ecNumber>
    </recommendedName>
</protein>
<dbReference type="Proteomes" id="UP000269396">
    <property type="component" value="Unassembled WGS sequence"/>
</dbReference>
<dbReference type="PANTHER" id="PTHR22603:SF66">
    <property type="entry name" value="ETHANOLAMINE KINASE"/>
    <property type="match status" value="1"/>
</dbReference>
<keyword evidence="7" id="KW-1185">Reference proteome</keyword>
<evidence type="ECO:0000256" key="4">
    <source>
        <dbReference type="ARBA" id="ARBA00038211"/>
    </source>
</evidence>
<keyword evidence="1" id="KW-0594">Phospholipid biosynthesis</keyword>
<dbReference type="GO" id="GO:0006646">
    <property type="term" value="P:phosphatidylethanolamine biosynthetic process"/>
    <property type="evidence" value="ECO:0007669"/>
    <property type="project" value="TreeGrafter"/>
</dbReference>
<comment type="pathway">
    <text evidence="3">Phospholipid metabolism; phosphatidylethanolamine biosynthesis; phosphatidylethanolamine from ethanolamine: step 1/3.</text>
</comment>
<keyword evidence="1" id="KW-0443">Lipid metabolism</keyword>
<accession>A0A183PLU0</accession>
<organism evidence="6 7">
    <name type="scientific">Schistosoma mattheei</name>
    <dbReference type="NCBI Taxonomy" id="31246"/>
    <lineage>
        <taxon>Eukaryota</taxon>
        <taxon>Metazoa</taxon>
        <taxon>Spiralia</taxon>
        <taxon>Lophotrochozoa</taxon>
        <taxon>Platyhelminthes</taxon>
        <taxon>Trematoda</taxon>
        <taxon>Digenea</taxon>
        <taxon>Strigeidida</taxon>
        <taxon>Schistosomatoidea</taxon>
        <taxon>Schistosomatidae</taxon>
        <taxon>Schistosoma</taxon>
    </lineage>
</organism>
<dbReference type="PANTHER" id="PTHR22603">
    <property type="entry name" value="CHOLINE/ETHANOALAMINE KINASE"/>
    <property type="match status" value="1"/>
</dbReference>
<evidence type="ECO:0000313" key="7">
    <source>
        <dbReference type="Proteomes" id="UP000269396"/>
    </source>
</evidence>
<evidence type="ECO:0000256" key="3">
    <source>
        <dbReference type="ARBA" id="ARBA00037883"/>
    </source>
</evidence>
<dbReference type="InterPro" id="IPR011009">
    <property type="entry name" value="Kinase-like_dom_sf"/>
</dbReference>
<dbReference type="GO" id="GO:0004305">
    <property type="term" value="F:ethanolamine kinase activity"/>
    <property type="evidence" value="ECO:0007669"/>
    <property type="project" value="UniProtKB-EC"/>
</dbReference>
<name>A0A183PLU0_9TREM</name>
<sequence length="269" mass="31464">MVAGDQQLVHTSFVPSGYWSPCAPLVWDHGFPTSLGRLSVSTKPVKEPDIRFPSSQFRKQQPRHEKAMSRTSLAEAIYSYESIFPSKSYIFNEVIILKDQYLNSPISKVVLCHNDLNAANIILAPDENSVHLIDIEYCDLNYAAYDIGNHFCEFTGPYAIEFKRYPSIDYQKEWINIYLTAYYQYSNSKSDLHYNELQWDRFKEDYINQWIKEINCFALVSHLLWAVWAVICASENLYSMDFLAYADSRMKQYYLMKKWLPSTFQLPVV</sequence>
<dbReference type="EMBL" id="UZAL01035709">
    <property type="protein sequence ID" value="VDP68277.1"/>
    <property type="molecule type" value="Genomic_DNA"/>
</dbReference>